<accession>A0A6V7NU21</accession>
<evidence type="ECO:0000256" key="1">
    <source>
        <dbReference type="ARBA" id="ARBA00005842"/>
    </source>
</evidence>
<dbReference type="InterPro" id="IPR039657">
    <property type="entry name" value="Dimethylallyltransferase"/>
</dbReference>
<evidence type="ECO:0000313" key="6">
    <source>
        <dbReference type="EMBL" id="CAD1821938.1"/>
    </source>
</evidence>
<dbReference type="GO" id="GO:0006400">
    <property type="term" value="P:tRNA modification"/>
    <property type="evidence" value="ECO:0007669"/>
    <property type="project" value="TreeGrafter"/>
</dbReference>
<keyword evidence="3" id="KW-0203">Cytokinin biosynthesis</keyword>
<gene>
    <name evidence="6" type="ORF">CB5_LOCUS5149</name>
</gene>
<protein>
    <recommendedName>
        <fullName evidence="7">Adenylate isopentenyltransferase 3, chloroplastic</fullName>
    </recommendedName>
</protein>
<dbReference type="InterPro" id="IPR027417">
    <property type="entry name" value="P-loop_NTPase"/>
</dbReference>
<evidence type="ECO:0000256" key="4">
    <source>
        <dbReference type="ARBA" id="ARBA00022741"/>
    </source>
</evidence>
<comment type="similarity">
    <text evidence="1">Belongs to the IPP transferase family.</text>
</comment>
<proteinExistence type="inferred from homology"/>
<dbReference type="GO" id="GO:0005524">
    <property type="term" value="F:ATP binding"/>
    <property type="evidence" value="ECO:0007669"/>
    <property type="project" value="UniProtKB-KW"/>
</dbReference>
<evidence type="ECO:0008006" key="7">
    <source>
        <dbReference type="Google" id="ProtNLM"/>
    </source>
</evidence>
<organism evidence="6">
    <name type="scientific">Ananas comosus var. bracteatus</name>
    <name type="common">red pineapple</name>
    <dbReference type="NCBI Taxonomy" id="296719"/>
    <lineage>
        <taxon>Eukaryota</taxon>
        <taxon>Viridiplantae</taxon>
        <taxon>Streptophyta</taxon>
        <taxon>Embryophyta</taxon>
        <taxon>Tracheophyta</taxon>
        <taxon>Spermatophyta</taxon>
        <taxon>Magnoliopsida</taxon>
        <taxon>Liliopsida</taxon>
        <taxon>Poales</taxon>
        <taxon>Bromeliaceae</taxon>
        <taxon>Bromelioideae</taxon>
        <taxon>Ananas</taxon>
    </lineage>
</organism>
<dbReference type="EMBL" id="LR862142">
    <property type="protein sequence ID" value="CAD1821938.1"/>
    <property type="molecule type" value="Genomic_DNA"/>
</dbReference>
<name>A0A6V7NU21_ANACO</name>
<dbReference type="GO" id="GO:0009691">
    <property type="term" value="P:cytokinin biosynthetic process"/>
    <property type="evidence" value="ECO:0007669"/>
    <property type="project" value="UniProtKB-KW"/>
</dbReference>
<dbReference type="PANTHER" id="PTHR11088:SF74">
    <property type="entry name" value="ADENYLATE ISOPENTENYLTRANSFERASE 5, CHLOROPLASTIC"/>
    <property type="match status" value="1"/>
</dbReference>
<dbReference type="Pfam" id="PF01715">
    <property type="entry name" value="IPPT"/>
    <property type="match status" value="1"/>
</dbReference>
<dbReference type="GO" id="GO:0005739">
    <property type="term" value="C:mitochondrion"/>
    <property type="evidence" value="ECO:0007669"/>
    <property type="project" value="TreeGrafter"/>
</dbReference>
<evidence type="ECO:0000256" key="5">
    <source>
        <dbReference type="ARBA" id="ARBA00022840"/>
    </source>
</evidence>
<keyword evidence="5" id="KW-0067">ATP-binding</keyword>
<reference evidence="6" key="1">
    <citation type="submission" date="2020-07" db="EMBL/GenBank/DDBJ databases">
        <authorList>
            <person name="Lin J."/>
        </authorList>
    </citation>
    <scope>NUCLEOTIDE SEQUENCE</scope>
</reference>
<evidence type="ECO:0000256" key="3">
    <source>
        <dbReference type="ARBA" id="ARBA00022712"/>
    </source>
</evidence>
<dbReference type="GO" id="GO:0052381">
    <property type="term" value="F:tRNA dimethylallyltransferase activity"/>
    <property type="evidence" value="ECO:0007669"/>
    <property type="project" value="TreeGrafter"/>
</dbReference>
<dbReference type="Gene3D" id="3.40.50.300">
    <property type="entry name" value="P-loop containing nucleotide triphosphate hydrolases"/>
    <property type="match status" value="1"/>
</dbReference>
<evidence type="ECO:0000256" key="2">
    <source>
        <dbReference type="ARBA" id="ARBA00022679"/>
    </source>
</evidence>
<dbReference type="AlphaFoldDB" id="A0A6V7NU21"/>
<sequence>MCGLPSFHPRDGGGRSKVVVVMGATGTGSRASPSTSPSVSAARSSIVTRCKSTPASTSSPIRSLRRSALACRTTSSVSPLLTPTSPPQTSVVRLPCCTVNLPDLVVDLIARRGRLPIIAGGSNSYIEELIKGNGGEFCSQYERCFLWVDVELPVLHGFVADRVDRMVERGMVQEVKQVFDPDNNDYSKGIRRAIGVPEMDRYFRSEGTAVDEVARRRVLADAIDDIKTSTCRLTCCQLEKIRRLRTLPGWDIRRVEATEVFLKKGKEAADEAWERMVAGPSTQIVQELLYGLKNDDLELQSRGIKKDLSNKTVAFTAAASALESRFSTTTGLAVVGAAV</sequence>
<keyword evidence="4" id="KW-0547">Nucleotide-binding</keyword>
<keyword evidence="2" id="KW-0808">Transferase</keyword>
<dbReference type="PANTHER" id="PTHR11088">
    <property type="entry name" value="TRNA DIMETHYLALLYLTRANSFERASE"/>
    <property type="match status" value="1"/>
</dbReference>